<dbReference type="AlphaFoldDB" id="A0A344L058"/>
<keyword evidence="3" id="KW-0670">Pyruvate</keyword>
<proteinExistence type="predicted"/>
<dbReference type="OrthoDB" id="9765468at2"/>
<dbReference type="GO" id="GO:0005524">
    <property type="term" value="F:ATP binding"/>
    <property type="evidence" value="ECO:0007669"/>
    <property type="project" value="InterPro"/>
</dbReference>
<evidence type="ECO:0000313" key="3">
    <source>
        <dbReference type="EMBL" id="AXB41432.1"/>
    </source>
</evidence>
<dbReference type="InterPro" id="IPR036637">
    <property type="entry name" value="Phosphohistidine_dom_sf"/>
</dbReference>
<dbReference type="SUPFAM" id="SSF52009">
    <property type="entry name" value="Phosphohistidine domain"/>
    <property type="match status" value="1"/>
</dbReference>
<feature type="domain" description="Pyruvate phosphate dikinase AMP/ATP-binding" evidence="2">
    <location>
        <begin position="52"/>
        <end position="186"/>
    </location>
</feature>
<dbReference type="InterPro" id="IPR002192">
    <property type="entry name" value="PPDK_AMP/ATP-bd"/>
</dbReference>
<dbReference type="SUPFAM" id="SSF56059">
    <property type="entry name" value="Glutathione synthetase ATP-binding domain-like"/>
    <property type="match status" value="1"/>
</dbReference>
<dbReference type="Proteomes" id="UP000250434">
    <property type="component" value="Chromosome"/>
</dbReference>
<feature type="domain" description="PEP-utilising enzyme mobile" evidence="1">
    <location>
        <begin position="732"/>
        <end position="803"/>
    </location>
</feature>
<reference evidence="3 4" key="1">
    <citation type="submission" date="2016-04" db="EMBL/GenBank/DDBJ databases">
        <title>Complete genome sequence and analysis of deep-sea sediment isolate, Amycolatopsis sp. WP1.</title>
        <authorList>
            <person name="Wang H."/>
            <person name="Chen S."/>
            <person name="Wu Q."/>
        </authorList>
    </citation>
    <scope>NUCLEOTIDE SEQUENCE [LARGE SCALE GENOMIC DNA]</scope>
    <source>
        <strain evidence="3 4">WP1</strain>
    </source>
</reference>
<dbReference type="InterPro" id="IPR051549">
    <property type="entry name" value="PEP_Utilizing_Enz"/>
</dbReference>
<dbReference type="KEGG" id="aab:A4R43_01915"/>
<evidence type="ECO:0000259" key="2">
    <source>
        <dbReference type="Pfam" id="PF01326"/>
    </source>
</evidence>
<dbReference type="Gene3D" id="3.30.1490.20">
    <property type="entry name" value="ATP-grasp fold, A domain"/>
    <property type="match status" value="2"/>
</dbReference>
<sequence>MHVIPLPEIDSSMLAMVGGKAAGLGELVRAGERVPDGFCLTVDALAAGDIPERELLEAYRRLGGGRVAVRSSATAEDLPGASFAGQQDTFLNVDGEGPLVNAVRDCWKSLYSERAVAYRATAGIEDAAMAVVVQRMVDPVVAGVLFTANPITGCRTEMVVDAAPGLGTAIVDGTVVPDHYVLAHHSPATARNGWLDAHQLDQLREAGARLQRHFGAPQDIEWAIDADGVLWLLQSRPVTTLFPLPPDTGETRLYLEFGHIQGMLRPCTPMGVSLLKTGAAMWFHAHGVRDALRDPLPRLTPIGGRLYFDLTDFVRSKFLRKRLRTSLEVYGPRVRAAVERAMDDPRFTPRRGVPFRLGNTIRVTAKLTPSLLGGLVSSLARPDAARARAYRAVAEIRHRTTPPPEPATALTRLTWVAEESHGVVMGNGMLGLLGPLTAGIVSGTAPSALLDGIASPEELDVVLGGMPFNVTTEMDLALWRLAVNAAGHRELFLGLSPDELTAKYRAGELPDIGMAGFLAQYGMRAAAEIDVGMPRWEEDPTPLWATIANYLRVDAPEQAPDRRFRQAAAKAEAMIEELARRTRRTRPVRGRVAVFLMRRSRRLTGLREIGKFAWLPALQLSRRQLLLAGEELVARGLLTRADDVMFLDLQEAISAARDGTDYRDLVATRRAEHERELRRPTVPGALLSDGTDVETLAPAGPAEDGVLTGMAGAAGRATGRARVILDPADAHIEPGEILVAPTTDPGWTPLFLTTAGLVTETGSPVAHGPTVAREYGIPAVICVRGATREIKTGQLITIDGGAGTVRIDEPADHSAAASGRNP</sequence>
<dbReference type="EMBL" id="CP015163">
    <property type="protein sequence ID" value="AXB41432.1"/>
    <property type="molecule type" value="Genomic_DNA"/>
</dbReference>
<evidence type="ECO:0000259" key="1">
    <source>
        <dbReference type="Pfam" id="PF00391"/>
    </source>
</evidence>
<dbReference type="Gene3D" id="3.50.30.10">
    <property type="entry name" value="Phosphohistidine domain"/>
    <property type="match status" value="1"/>
</dbReference>
<organism evidence="3 4">
    <name type="scientific">Amycolatopsis albispora</name>
    <dbReference type="NCBI Taxonomy" id="1804986"/>
    <lineage>
        <taxon>Bacteria</taxon>
        <taxon>Bacillati</taxon>
        <taxon>Actinomycetota</taxon>
        <taxon>Actinomycetes</taxon>
        <taxon>Pseudonocardiales</taxon>
        <taxon>Pseudonocardiaceae</taxon>
        <taxon>Amycolatopsis</taxon>
    </lineage>
</organism>
<gene>
    <name evidence="3" type="ORF">A4R43_01915</name>
</gene>
<dbReference type="Pfam" id="PF00391">
    <property type="entry name" value="PEP-utilizers"/>
    <property type="match status" value="1"/>
</dbReference>
<name>A0A344L058_9PSEU</name>
<feature type="domain" description="Pyruvate phosphate dikinase AMP/ATP-binding" evidence="2">
    <location>
        <begin position="192"/>
        <end position="240"/>
    </location>
</feature>
<accession>A0A344L058</accession>
<dbReference type="PANTHER" id="PTHR43615">
    <property type="entry name" value="PHOSPHOENOLPYRUVATE SYNTHASE-RELATED"/>
    <property type="match status" value="1"/>
</dbReference>
<dbReference type="PANTHER" id="PTHR43615:SF1">
    <property type="entry name" value="PPDK_N DOMAIN-CONTAINING PROTEIN"/>
    <property type="match status" value="1"/>
</dbReference>
<dbReference type="GO" id="GO:0016301">
    <property type="term" value="F:kinase activity"/>
    <property type="evidence" value="ECO:0007669"/>
    <property type="project" value="UniProtKB-KW"/>
</dbReference>
<keyword evidence="3" id="KW-0418">Kinase</keyword>
<evidence type="ECO:0000313" key="4">
    <source>
        <dbReference type="Proteomes" id="UP000250434"/>
    </source>
</evidence>
<dbReference type="Pfam" id="PF01326">
    <property type="entry name" value="PPDK_N"/>
    <property type="match status" value="2"/>
</dbReference>
<keyword evidence="3" id="KW-0808">Transferase</keyword>
<dbReference type="InterPro" id="IPR013815">
    <property type="entry name" value="ATP_grasp_subdomain_1"/>
</dbReference>
<dbReference type="InterPro" id="IPR008279">
    <property type="entry name" value="PEP-util_enz_mobile_dom"/>
</dbReference>
<keyword evidence="4" id="KW-1185">Reference proteome</keyword>
<dbReference type="Gene3D" id="3.30.470.20">
    <property type="entry name" value="ATP-grasp fold, B domain"/>
    <property type="match status" value="2"/>
</dbReference>
<protein>
    <submittedName>
        <fullName evidence="3">Pyruvate, water dikinase</fullName>
    </submittedName>
</protein>